<reference evidence="1" key="1">
    <citation type="submission" date="2021-04" db="EMBL/GenBank/DDBJ databases">
        <authorList>
            <person name="Chebbi M.A.C M."/>
        </authorList>
    </citation>
    <scope>NUCLEOTIDE SEQUENCE</scope>
</reference>
<name>A0A8J2MKX2_COTCN</name>
<accession>A0A8J2MKX2</accession>
<gene>
    <name evidence="1" type="ORF">HICCMSTLAB_LOCUS3716</name>
</gene>
<keyword evidence="2" id="KW-1185">Reference proteome</keyword>
<dbReference type="Proteomes" id="UP000786811">
    <property type="component" value="Unassembled WGS sequence"/>
</dbReference>
<sequence length="65" mass="7418">MILGSNYNKKKIQTMEVFPSIVNGVIIPYVDSAKFLGVHINRNLSWKIHASLKVSKNIYATEIRK</sequence>
<evidence type="ECO:0000313" key="1">
    <source>
        <dbReference type="EMBL" id="CAG5083043.1"/>
    </source>
</evidence>
<comment type="caution">
    <text evidence="1">The sequence shown here is derived from an EMBL/GenBank/DDBJ whole genome shotgun (WGS) entry which is preliminary data.</text>
</comment>
<proteinExistence type="predicted"/>
<evidence type="ECO:0000313" key="2">
    <source>
        <dbReference type="Proteomes" id="UP000786811"/>
    </source>
</evidence>
<dbReference type="AlphaFoldDB" id="A0A8J2MKX2"/>
<dbReference type="EMBL" id="CAJNRD030001118">
    <property type="protein sequence ID" value="CAG5083043.1"/>
    <property type="molecule type" value="Genomic_DNA"/>
</dbReference>
<dbReference type="OrthoDB" id="8046321at2759"/>
<protein>
    <submittedName>
        <fullName evidence="1">Uncharacterized protein</fullName>
    </submittedName>
</protein>
<organism evidence="1 2">
    <name type="scientific">Cotesia congregata</name>
    <name type="common">Parasitoid wasp</name>
    <name type="synonym">Apanteles congregatus</name>
    <dbReference type="NCBI Taxonomy" id="51543"/>
    <lineage>
        <taxon>Eukaryota</taxon>
        <taxon>Metazoa</taxon>
        <taxon>Ecdysozoa</taxon>
        <taxon>Arthropoda</taxon>
        <taxon>Hexapoda</taxon>
        <taxon>Insecta</taxon>
        <taxon>Pterygota</taxon>
        <taxon>Neoptera</taxon>
        <taxon>Endopterygota</taxon>
        <taxon>Hymenoptera</taxon>
        <taxon>Apocrita</taxon>
        <taxon>Ichneumonoidea</taxon>
        <taxon>Braconidae</taxon>
        <taxon>Microgastrinae</taxon>
        <taxon>Cotesia</taxon>
    </lineage>
</organism>